<keyword evidence="8" id="KW-1185">Reference proteome</keyword>
<evidence type="ECO:0000256" key="4">
    <source>
        <dbReference type="ARBA" id="ARBA00023004"/>
    </source>
</evidence>
<feature type="binding site" evidence="5">
    <location>
        <position position="317"/>
    </location>
    <ligand>
        <name>Fe cation</name>
        <dbReference type="ChEBI" id="CHEBI:24875"/>
        <note>catalytic</note>
    </ligand>
</feature>
<comment type="similarity">
    <text evidence="1">Belongs to the carotenoid oxygenase family.</text>
</comment>
<proteinExistence type="inferred from homology"/>
<reference evidence="7 8" key="2">
    <citation type="submission" date="2015-05" db="EMBL/GenBank/DDBJ databases">
        <authorList>
            <person name="Morales-Cruz A."/>
            <person name="Amrine K.C."/>
            <person name="Cantu D."/>
        </authorList>
    </citation>
    <scope>NUCLEOTIDE SEQUENCE [LARGE SCALE GENOMIC DNA]</scope>
    <source>
        <strain evidence="7">DA912</strain>
    </source>
</reference>
<dbReference type="GO" id="GO:0010436">
    <property type="term" value="F:carotenoid dioxygenase activity"/>
    <property type="evidence" value="ECO:0007669"/>
    <property type="project" value="TreeGrafter"/>
</dbReference>
<feature type="region of interest" description="Disordered" evidence="6">
    <location>
        <begin position="13"/>
        <end position="32"/>
    </location>
</feature>
<reference evidence="7 8" key="1">
    <citation type="submission" date="2015-05" db="EMBL/GenBank/DDBJ databases">
        <title>Distinctive expansion of gene families associated with plant cell wall degradation and secondary metabolism in the genomes of grapevine trunk pathogens.</title>
        <authorList>
            <person name="Lawrence D.P."/>
            <person name="Travadon R."/>
            <person name="Rolshausen P.E."/>
            <person name="Baumgartner K."/>
        </authorList>
    </citation>
    <scope>NUCLEOTIDE SEQUENCE [LARGE SCALE GENOMIC DNA]</scope>
    <source>
        <strain evidence="7">DA912</strain>
    </source>
</reference>
<feature type="binding site" evidence="5">
    <location>
        <position position="245"/>
    </location>
    <ligand>
        <name>Fe cation</name>
        <dbReference type="ChEBI" id="CHEBI:24875"/>
        <note>catalytic</note>
    </ligand>
</feature>
<dbReference type="EMBL" id="LCUC01000454">
    <property type="protein sequence ID" value="KKY30690.1"/>
    <property type="molecule type" value="Genomic_DNA"/>
</dbReference>
<dbReference type="OrthoDB" id="1069523at2759"/>
<dbReference type="Proteomes" id="UP000034680">
    <property type="component" value="Unassembled WGS sequence"/>
</dbReference>
<evidence type="ECO:0000256" key="2">
    <source>
        <dbReference type="ARBA" id="ARBA00022723"/>
    </source>
</evidence>
<gene>
    <name evidence="7" type="ORF">UCDDA912_g09363</name>
</gene>
<dbReference type="PANTHER" id="PTHR10543:SF89">
    <property type="entry name" value="CAROTENOID 9,10(9',10')-CLEAVAGE DIOXYGENASE 1"/>
    <property type="match status" value="1"/>
</dbReference>
<dbReference type="Pfam" id="PF03055">
    <property type="entry name" value="RPE65"/>
    <property type="match status" value="1"/>
</dbReference>
<organism evidence="7 8">
    <name type="scientific">Diaporthe ampelina</name>
    <dbReference type="NCBI Taxonomy" id="1214573"/>
    <lineage>
        <taxon>Eukaryota</taxon>
        <taxon>Fungi</taxon>
        <taxon>Dikarya</taxon>
        <taxon>Ascomycota</taxon>
        <taxon>Pezizomycotina</taxon>
        <taxon>Sordariomycetes</taxon>
        <taxon>Sordariomycetidae</taxon>
        <taxon>Diaporthales</taxon>
        <taxon>Diaporthaceae</taxon>
        <taxon>Diaporthe</taxon>
    </lineage>
</organism>
<feature type="binding site" evidence="5">
    <location>
        <position position="514"/>
    </location>
    <ligand>
        <name>Fe cation</name>
        <dbReference type="ChEBI" id="CHEBI:24875"/>
        <note>catalytic</note>
    </ligand>
</feature>
<keyword evidence="4 5" id="KW-0408">Iron</keyword>
<name>A0A0G2HR92_9PEZI</name>
<protein>
    <submittedName>
        <fullName evidence="7">Putative isoeugenol monooxygenase</fullName>
    </submittedName>
</protein>
<keyword evidence="7" id="KW-0503">Monooxygenase</keyword>
<evidence type="ECO:0000256" key="6">
    <source>
        <dbReference type="SAM" id="MobiDB-lite"/>
    </source>
</evidence>
<sequence>MLSAVIPQIAHKSKNEAAPAQENGASLKSKWPNSEDLYGSNLPCRVQGEVADLVVLGDIPPEIDGTFYRVTVDPLVPPHPGNVPLDGDGNITALRFQDGKVDLKVRYVETERFQIERKAGKAMFGLYRNPFSHHPCVRAAVDSTANTNLVLWADKFLALKEGGLPYQVDPHTLDTITYDPFGDQGIKSKTFTAHPKVDPFSDELVVHGYEAKGLASTDIVVYALDKDGKKRDEQWVKSPWCGPIHDCAITPNWLILVQWPFEANVERMKKGGHHWAWSYDLPATFIVVPRRKSTKLPEGWKEGEYRVYHDRNVMLIHTAGAWEADDGNTLFVETTRVHDNGFPFFPPDDGRMPAPDAKADFARFKLDLTQPTGSKLAREPEVVLDIPAEFPRVDERFLSKPYDVSWINVMTPAEQRDPVPPGEEHLVWGGLDGVAMHRYSTGETKIYWAGFDGICQEPIFIPRSDDAEEGDGWVMCMVERRTANLCEVILLDTRDFTKPKAVIKLPFHVKSQVHGNWIDQRRLKERRSLVREGADVKISKRGALETWDIE</sequence>
<evidence type="ECO:0000256" key="3">
    <source>
        <dbReference type="ARBA" id="ARBA00023002"/>
    </source>
</evidence>
<evidence type="ECO:0000313" key="7">
    <source>
        <dbReference type="EMBL" id="KKY30690.1"/>
    </source>
</evidence>
<dbReference type="GO" id="GO:0046872">
    <property type="term" value="F:metal ion binding"/>
    <property type="evidence" value="ECO:0007669"/>
    <property type="project" value="UniProtKB-KW"/>
</dbReference>
<evidence type="ECO:0000256" key="1">
    <source>
        <dbReference type="ARBA" id="ARBA00006787"/>
    </source>
</evidence>
<dbReference type="InterPro" id="IPR004294">
    <property type="entry name" value="Carotenoid_Oase"/>
</dbReference>
<keyword evidence="3" id="KW-0560">Oxidoreductase</keyword>
<feature type="binding site" evidence="5">
    <location>
        <position position="194"/>
    </location>
    <ligand>
        <name>Fe cation</name>
        <dbReference type="ChEBI" id="CHEBI:24875"/>
        <note>catalytic</note>
    </ligand>
</feature>
<evidence type="ECO:0000313" key="8">
    <source>
        <dbReference type="Proteomes" id="UP000034680"/>
    </source>
</evidence>
<dbReference type="GO" id="GO:0016121">
    <property type="term" value="P:carotene catabolic process"/>
    <property type="evidence" value="ECO:0007669"/>
    <property type="project" value="TreeGrafter"/>
</dbReference>
<dbReference type="PANTHER" id="PTHR10543">
    <property type="entry name" value="BETA-CAROTENE DIOXYGENASE"/>
    <property type="match status" value="1"/>
</dbReference>
<dbReference type="GO" id="GO:0004497">
    <property type="term" value="F:monooxygenase activity"/>
    <property type="evidence" value="ECO:0007669"/>
    <property type="project" value="UniProtKB-KW"/>
</dbReference>
<comment type="caution">
    <text evidence="7">The sequence shown here is derived from an EMBL/GenBank/DDBJ whole genome shotgun (WGS) entry which is preliminary data.</text>
</comment>
<comment type="cofactor">
    <cofactor evidence="5">
        <name>Fe(2+)</name>
        <dbReference type="ChEBI" id="CHEBI:29033"/>
    </cofactor>
    <text evidence="5">Binds 1 Fe(2+) ion per subunit.</text>
</comment>
<keyword evidence="2 5" id="KW-0479">Metal-binding</keyword>
<evidence type="ECO:0000256" key="5">
    <source>
        <dbReference type="PIRSR" id="PIRSR604294-1"/>
    </source>
</evidence>
<dbReference type="AlphaFoldDB" id="A0A0G2HR92"/>
<accession>A0A0G2HR92</accession>
<dbReference type="STRING" id="1214573.A0A0G2HR92"/>